<dbReference type="Pfam" id="PF07715">
    <property type="entry name" value="Plug"/>
    <property type="match status" value="1"/>
</dbReference>
<evidence type="ECO:0000259" key="15">
    <source>
        <dbReference type="Pfam" id="PF07715"/>
    </source>
</evidence>
<comment type="caution">
    <text evidence="16">The sequence shown here is derived from an EMBL/GenBank/DDBJ whole genome shotgun (WGS) entry which is preliminary data.</text>
</comment>
<keyword evidence="7 10" id="KW-0472">Membrane</keyword>
<dbReference type="Gene3D" id="2.170.130.10">
    <property type="entry name" value="TonB-dependent receptor, plug domain"/>
    <property type="match status" value="1"/>
</dbReference>
<evidence type="ECO:0000313" key="17">
    <source>
        <dbReference type="Proteomes" id="UP000238605"/>
    </source>
</evidence>
<keyword evidence="6 11" id="KW-0798">TonB box</keyword>
<gene>
    <name evidence="16" type="ORF">C1704_06275</name>
</gene>
<dbReference type="Gene3D" id="2.40.170.20">
    <property type="entry name" value="TonB-dependent receptor, beta-barrel domain"/>
    <property type="match status" value="1"/>
</dbReference>
<evidence type="ECO:0000256" key="7">
    <source>
        <dbReference type="ARBA" id="ARBA00023136"/>
    </source>
</evidence>
<evidence type="ECO:0000256" key="4">
    <source>
        <dbReference type="ARBA" id="ARBA00022452"/>
    </source>
</evidence>
<dbReference type="InterPro" id="IPR010105">
    <property type="entry name" value="TonB_sidphr_rcpt"/>
</dbReference>
<dbReference type="PROSITE" id="PS52016">
    <property type="entry name" value="TONB_DEPENDENT_REC_3"/>
    <property type="match status" value="1"/>
</dbReference>
<name>A0A2S5SWE6_9BURK</name>
<keyword evidence="9 10" id="KW-0998">Cell outer membrane</keyword>
<evidence type="ECO:0000256" key="1">
    <source>
        <dbReference type="ARBA" id="ARBA00004571"/>
    </source>
</evidence>
<dbReference type="AlphaFoldDB" id="A0A2S5SWE6"/>
<feature type="region of interest" description="Disordered" evidence="12">
    <location>
        <begin position="401"/>
        <end position="424"/>
    </location>
</feature>
<keyword evidence="13" id="KW-0732">Signal</keyword>
<dbReference type="PANTHER" id="PTHR32552">
    <property type="entry name" value="FERRICHROME IRON RECEPTOR-RELATED"/>
    <property type="match status" value="1"/>
</dbReference>
<comment type="subcellular location">
    <subcellularLocation>
        <location evidence="1 10">Cell outer membrane</location>
        <topology evidence="1 10">Multi-pass membrane protein</topology>
    </subcellularLocation>
</comment>
<evidence type="ECO:0000313" key="16">
    <source>
        <dbReference type="EMBL" id="PPE67054.1"/>
    </source>
</evidence>
<dbReference type="EMBL" id="PSNX01000004">
    <property type="protein sequence ID" value="PPE67054.1"/>
    <property type="molecule type" value="Genomic_DNA"/>
</dbReference>
<keyword evidence="4 10" id="KW-1134">Transmembrane beta strand</keyword>
<dbReference type="InterPro" id="IPR036942">
    <property type="entry name" value="Beta-barrel_TonB_sf"/>
</dbReference>
<organism evidence="16 17">
    <name type="scientific">Caldimonas caldifontis</name>
    <dbReference type="NCBI Taxonomy" id="1452508"/>
    <lineage>
        <taxon>Bacteria</taxon>
        <taxon>Pseudomonadati</taxon>
        <taxon>Pseudomonadota</taxon>
        <taxon>Betaproteobacteria</taxon>
        <taxon>Burkholderiales</taxon>
        <taxon>Sphaerotilaceae</taxon>
        <taxon>Caldimonas</taxon>
    </lineage>
</organism>
<evidence type="ECO:0000256" key="9">
    <source>
        <dbReference type="ARBA" id="ARBA00023237"/>
    </source>
</evidence>
<dbReference type="GO" id="GO:0015344">
    <property type="term" value="F:siderophore uptake transmembrane transporter activity"/>
    <property type="evidence" value="ECO:0007669"/>
    <property type="project" value="TreeGrafter"/>
</dbReference>
<evidence type="ECO:0000256" key="6">
    <source>
        <dbReference type="ARBA" id="ARBA00023077"/>
    </source>
</evidence>
<feature type="chain" id="PRO_5015747906" evidence="13">
    <location>
        <begin position="34"/>
        <end position="722"/>
    </location>
</feature>
<reference evidence="16 17" key="1">
    <citation type="submission" date="2018-02" db="EMBL/GenBank/DDBJ databases">
        <title>Reclassifiation of [Polyangium] brachysporum DSM 7029 as Guopingzhaonella breviflexa gen. nov., sp. nov., a member of the family Comamonadaceae.</title>
        <authorList>
            <person name="Tang B."/>
        </authorList>
    </citation>
    <scope>NUCLEOTIDE SEQUENCE [LARGE SCALE GENOMIC DNA]</scope>
    <source>
        <strain evidence="16 17">BCRC 80649</strain>
    </source>
</reference>
<dbReference type="SUPFAM" id="SSF56935">
    <property type="entry name" value="Porins"/>
    <property type="match status" value="1"/>
</dbReference>
<evidence type="ECO:0000256" key="12">
    <source>
        <dbReference type="SAM" id="MobiDB-lite"/>
    </source>
</evidence>
<dbReference type="OrthoDB" id="8732650at2"/>
<dbReference type="GO" id="GO:0038023">
    <property type="term" value="F:signaling receptor activity"/>
    <property type="evidence" value="ECO:0007669"/>
    <property type="project" value="InterPro"/>
</dbReference>
<dbReference type="NCBIfam" id="TIGR01783">
    <property type="entry name" value="TonB-siderophor"/>
    <property type="match status" value="1"/>
</dbReference>
<evidence type="ECO:0000256" key="11">
    <source>
        <dbReference type="RuleBase" id="RU003357"/>
    </source>
</evidence>
<dbReference type="Proteomes" id="UP000238605">
    <property type="component" value="Unassembled WGS sequence"/>
</dbReference>
<evidence type="ECO:0000256" key="3">
    <source>
        <dbReference type="ARBA" id="ARBA00022448"/>
    </source>
</evidence>
<protein>
    <submittedName>
        <fullName evidence="16">TonB-dependent siderophore receptor</fullName>
    </submittedName>
</protein>
<keyword evidence="8 16" id="KW-0675">Receptor</keyword>
<accession>A0A2S5SWE6</accession>
<dbReference type="InterPro" id="IPR037066">
    <property type="entry name" value="Plug_dom_sf"/>
</dbReference>
<feature type="signal peptide" evidence="13">
    <location>
        <begin position="1"/>
        <end position="33"/>
    </location>
</feature>
<dbReference type="GO" id="GO:0009279">
    <property type="term" value="C:cell outer membrane"/>
    <property type="evidence" value="ECO:0007669"/>
    <property type="project" value="UniProtKB-SubCell"/>
</dbReference>
<dbReference type="InterPro" id="IPR039426">
    <property type="entry name" value="TonB-dep_rcpt-like"/>
</dbReference>
<dbReference type="CDD" id="cd01347">
    <property type="entry name" value="ligand_gated_channel"/>
    <property type="match status" value="1"/>
</dbReference>
<dbReference type="GO" id="GO:0015891">
    <property type="term" value="P:siderophore transport"/>
    <property type="evidence" value="ECO:0007669"/>
    <property type="project" value="InterPro"/>
</dbReference>
<dbReference type="InterPro" id="IPR000531">
    <property type="entry name" value="Beta-barrel_TonB"/>
</dbReference>
<keyword evidence="5 10" id="KW-0812">Transmembrane</keyword>
<proteinExistence type="inferred from homology"/>
<sequence length="722" mass="79615">MAAAVRRSSSLIRPALRPVALACLALLAPIAEAQEAAEALPAITVTGQAPTARAEVGGFGTFPLARTPLSATVIPEGELKDRGASRIADAVSLDAAVSDSYNSQGYWDFLSVRGFVLDNRFNYRRDGLPINAETSIPLDNKAALEVLKGTSGIQAGTSAPGGLVNLVVKRPEGHVRSVELGWRSRNTVGVAADIGERFGLDERFGLRVNAAYEHLDSPLRNDTGHRRLLAVAGDWRLAPATTVEAEVETSRRSQPSQPAFSLLGDTLPAPTNPRINLNNQSWSQPVVMDALTASLRVRHQLDADWRLTAHLGTQRLAMDDRLAFPYGCDAEGNYNRYCSDGSFDFYEYVSDNERRRTHALNLYADGNFRLGGMQHTLTAGVLFSRYKARLEDQIYRWAGTGTIDGETQVPPSDQQTDPNTNRTERSTEFYVRDAIELAPRWTAWAGLRHTRLHRRTERTSGDPEATRYDQSVSTPWLALSHEFMPRHVVYASWGQGVESDVAPNRARYTNAGQPLPSLKSRQMELGLKGQSDSLRWGVAYFDIKRPVTSDLGTDCFDDTTGDTCTRQFDGDAHHRGLEGGASWDIGAWRLSGSAMWLHARREGAADASLNRKRPTNVPAHTVKAGVEYRVAALPGLRLAGAMVHEGDRMVLADNSVHIPSWTRFDLGLVHQHRVAGTALTWRAGIDNLTDKRAWRESPFQYGHAYLYPLAPRTFRVSLQADL</sequence>
<evidence type="ECO:0000256" key="13">
    <source>
        <dbReference type="SAM" id="SignalP"/>
    </source>
</evidence>
<dbReference type="Pfam" id="PF00593">
    <property type="entry name" value="TonB_dep_Rec_b-barrel"/>
    <property type="match status" value="1"/>
</dbReference>
<evidence type="ECO:0000259" key="14">
    <source>
        <dbReference type="Pfam" id="PF00593"/>
    </source>
</evidence>
<dbReference type="RefSeq" id="WP_104301883.1">
    <property type="nucleotide sequence ID" value="NZ_PSNX01000004.1"/>
</dbReference>
<feature type="domain" description="TonB-dependent receptor plug" evidence="15">
    <location>
        <begin position="64"/>
        <end position="162"/>
    </location>
</feature>
<dbReference type="InterPro" id="IPR012910">
    <property type="entry name" value="Plug_dom"/>
</dbReference>
<feature type="compositionally biased region" description="Polar residues" evidence="12">
    <location>
        <begin position="409"/>
        <end position="421"/>
    </location>
</feature>
<evidence type="ECO:0000256" key="8">
    <source>
        <dbReference type="ARBA" id="ARBA00023170"/>
    </source>
</evidence>
<feature type="domain" description="TonB-dependent receptor-like beta-barrel" evidence="14">
    <location>
        <begin position="237"/>
        <end position="688"/>
    </location>
</feature>
<comment type="similarity">
    <text evidence="2 10 11">Belongs to the TonB-dependent receptor family.</text>
</comment>
<dbReference type="PANTHER" id="PTHR32552:SF83">
    <property type="entry name" value="BLR3904 PROTEIN"/>
    <property type="match status" value="1"/>
</dbReference>
<evidence type="ECO:0000256" key="2">
    <source>
        <dbReference type="ARBA" id="ARBA00009810"/>
    </source>
</evidence>
<keyword evidence="17" id="KW-1185">Reference proteome</keyword>
<evidence type="ECO:0000256" key="5">
    <source>
        <dbReference type="ARBA" id="ARBA00022692"/>
    </source>
</evidence>
<keyword evidence="3 10" id="KW-0813">Transport</keyword>
<evidence type="ECO:0000256" key="10">
    <source>
        <dbReference type="PROSITE-ProRule" id="PRU01360"/>
    </source>
</evidence>